<name>A0A7K3WR71_9FLAO</name>
<dbReference type="InterPro" id="IPR025632">
    <property type="entry name" value="DUF4290"/>
</dbReference>
<feature type="region of interest" description="Disordered" evidence="1">
    <location>
        <begin position="189"/>
        <end position="222"/>
    </location>
</feature>
<accession>A0A7K3WR71</accession>
<evidence type="ECO:0000313" key="2">
    <source>
        <dbReference type="EMBL" id="NEN24028.1"/>
    </source>
</evidence>
<dbReference type="Pfam" id="PF14123">
    <property type="entry name" value="DUF4290"/>
    <property type="match status" value="1"/>
</dbReference>
<organism evidence="2 3">
    <name type="scientific">Cryomorpha ignava</name>
    <dbReference type="NCBI Taxonomy" id="101383"/>
    <lineage>
        <taxon>Bacteria</taxon>
        <taxon>Pseudomonadati</taxon>
        <taxon>Bacteroidota</taxon>
        <taxon>Flavobacteriia</taxon>
        <taxon>Flavobacteriales</taxon>
        <taxon>Cryomorphaceae</taxon>
        <taxon>Cryomorpha</taxon>
    </lineage>
</organism>
<dbReference type="AlphaFoldDB" id="A0A7K3WR71"/>
<proteinExistence type="predicted"/>
<dbReference type="Proteomes" id="UP000486602">
    <property type="component" value="Unassembled WGS sequence"/>
</dbReference>
<sequence length="222" mass="25867">MKITYNSARPDLVLPEYGRSIQNMVNFCVNIEDREERNKCAMSMISIMGNLFPHLRDIEDFKHKLWDHLHIMSDFQLDVDSPYPKPDRETFQEKPKRVAYPSGQIKYGHYGQTIEKIIDQVMAEEDEEKRKELAVSVANLMKRTYVVWNQNSVRDEVIANDLRKLSDGKLIVENPEEALASTKEVMQQMGVNTNTNTNKGKQQNRGRKRSNQGRKGPRKKRN</sequence>
<reference evidence="2 3" key="1">
    <citation type="submission" date="2020-02" db="EMBL/GenBank/DDBJ databases">
        <title>Out from the shadows clarifying the taxonomy of the family Cryomorphaceae and related taxa by utilizing the GTDB taxonomic framework.</title>
        <authorList>
            <person name="Bowman J.P."/>
        </authorList>
    </citation>
    <scope>NUCLEOTIDE SEQUENCE [LARGE SCALE GENOMIC DNA]</scope>
    <source>
        <strain evidence="2 3">QSSC 1-22</strain>
    </source>
</reference>
<feature type="compositionally biased region" description="Basic residues" evidence="1">
    <location>
        <begin position="202"/>
        <end position="222"/>
    </location>
</feature>
<dbReference type="EMBL" id="JAAGVY010000019">
    <property type="protein sequence ID" value="NEN24028.1"/>
    <property type="molecule type" value="Genomic_DNA"/>
</dbReference>
<gene>
    <name evidence="2" type="ORF">G3O08_11010</name>
</gene>
<keyword evidence="3" id="KW-1185">Reference proteome</keyword>
<protein>
    <submittedName>
        <fullName evidence="2">DUF4290 domain-containing protein</fullName>
    </submittedName>
</protein>
<evidence type="ECO:0000313" key="3">
    <source>
        <dbReference type="Proteomes" id="UP000486602"/>
    </source>
</evidence>
<dbReference type="RefSeq" id="WP_163285424.1">
    <property type="nucleotide sequence ID" value="NZ_JAAGVY010000019.1"/>
</dbReference>
<comment type="caution">
    <text evidence="2">The sequence shown here is derived from an EMBL/GenBank/DDBJ whole genome shotgun (WGS) entry which is preliminary data.</text>
</comment>
<evidence type="ECO:0000256" key="1">
    <source>
        <dbReference type="SAM" id="MobiDB-lite"/>
    </source>
</evidence>